<dbReference type="PROSITE" id="PS51257">
    <property type="entry name" value="PROKAR_LIPOPROTEIN"/>
    <property type="match status" value="1"/>
</dbReference>
<sequence length="276" mass="32107">MKKVLGLLVAVILIMGFSGCLQGSKPPTKETILQAIDSVDTYTYEKKMIMRYPSLTRVVYIYSGINRQEKQFFELLEINATYSNGQFQRTKMLQYFDGSKNYVKMETNENGKETSGAWVFTINDIYRAYEQYYPDLPRDQVLNKFIESRDEILNVKDLLSKANITEITKKGDRYEIKFVLYRQYISTPSILQSYPGNASEVQEYMNVMRKLVRESIAGVLLVDKDGKPLLLKMKSNAKITYLYSNETIDATGDYTIKFSYKYNPPKWAEDLKRIKK</sequence>
<dbReference type="STRING" id="55802.TBCH5v1_0271"/>
<dbReference type="RefSeq" id="WP_056933204.1">
    <property type="nucleotide sequence ID" value="NZ_CP013050.1"/>
</dbReference>
<evidence type="ECO:0008006" key="3">
    <source>
        <dbReference type="Google" id="ProtNLM"/>
    </source>
</evidence>
<dbReference type="EMBL" id="CP013050">
    <property type="protein sequence ID" value="ALM74249.1"/>
    <property type="molecule type" value="Genomic_DNA"/>
</dbReference>
<dbReference type="GeneID" id="26135560"/>
<reference evidence="1 2" key="1">
    <citation type="journal article" date="2016" name="Genome Announc.">
        <title>Complete genome sequence of the hyperthermophilic and piezophilic archaeon Thermococcus barophilus Ch5, capable of growth at the expense of hydrogenogenesis from carbon monoxide and formate.</title>
        <authorList>
            <person name="Oger P."/>
            <person name="Sokolova T.G."/>
            <person name="Kozhevnikova D.A."/>
            <person name="Taranov E.A."/>
            <person name="Vannier P."/>
            <person name="Lee H.S."/>
            <person name="Kwon K.K."/>
            <person name="Kang S.G."/>
            <person name="Lee J.H."/>
            <person name="Bonch-Osmolovskaya E.A."/>
            <person name="Lebedinsky A.V."/>
        </authorList>
    </citation>
    <scope>NUCLEOTIDE SEQUENCE [LARGE SCALE GENOMIC DNA]</scope>
    <source>
        <strain evidence="2">Ch5</strain>
    </source>
</reference>
<dbReference type="AlphaFoldDB" id="A0A0S1X904"/>
<dbReference type="PATRIC" id="fig|55802.8.peg.268"/>
<accession>A0A0S1X904</accession>
<protein>
    <recommendedName>
        <fullName evidence="3">Lipoprotein</fullName>
    </recommendedName>
</protein>
<proteinExistence type="predicted"/>
<gene>
    <name evidence="1" type="ORF">TBCH5v1_0271</name>
</gene>
<organism evidence="1 2">
    <name type="scientific">Thermococcus barophilus</name>
    <dbReference type="NCBI Taxonomy" id="55802"/>
    <lineage>
        <taxon>Archaea</taxon>
        <taxon>Methanobacteriati</taxon>
        <taxon>Methanobacteriota</taxon>
        <taxon>Thermococci</taxon>
        <taxon>Thermococcales</taxon>
        <taxon>Thermococcaceae</taxon>
        <taxon>Thermococcus</taxon>
    </lineage>
</organism>
<name>A0A0S1X904_THEBA</name>
<dbReference type="Proteomes" id="UP000066042">
    <property type="component" value="Chromosome"/>
</dbReference>
<evidence type="ECO:0000313" key="2">
    <source>
        <dbReference type="Proteomes" id="UP000066042"/>
    </source>
</evidence>
<evidence type="ECO:0000313" key="1">
    <source>
        <dbReference type="EMBL" id="ALM74249.1"/>
    </source>
</evidence>